<proteinExistence type="predicted"/>
<dbReference type="Proteomes" id="UP001148629">
    <property type="component" value="Unassembled WGS sequence"/>
</dbReference>
<reference evidence="1" key="1">
    <citation type="submission" date="2022-08" db="EMBL/GenBank/DDBJ databases">
        <title>Genome Sequence of Fusarium decemcellulare.</title>
        <authorList>
            <person name="Buettner E."/>
        </authorList>
    </citation>
    <scope>NUCLEOTIDE SEQUENCE</scope>
    <source>
        <strain evidence="1">Babe19</strain>
    </source>
</reference>
<keyword evidence="2" id="KW-1185">Reference proteome</keyword>
<organism evidence="1 2">
    <name type="scientific">Fusarium decemcellulare</name>
    <dbReference type="NCBI Taxonomy" id="57161"/>
    <lineage>
        <taxon>Eukaryota</taxon>
        <taxon>Fungi</taxon>
        <taxon>Dikarya</taxon>
        <taxon>Ascomycota</taxon>
        <taxon>Pezizomycotina</taxon>
        <taxon>Sordariomycetes</taxon>
        <taxon>Hypocreomycetidae</taxon>
        <taxon>Hypocreales</taxon>
        <taxon>Nectriaceae</taxon>
        <taxon>Fusarium</taxon>
        <taxon>Fusarium decemcellulare species complex</taxon>
    </lineage>
</organism>
<evidence type="ECO:0000313" key="1">
    <source>
        <dbReference type="EMBL" id="KAJ3508294.1"/>
    </source>
</evidence>
<accession>A0ACC1RFB9</accession>
<name>A0ACC1RFB9_9HYPO</name>
<dbReference type="EMBL" id="JANRMS010004501">
    <property type="protein sequence ID" value="KAJ3508294.1"/>
    <property type="molecule type" value="Genomic_DNA"/>
</dbReference>
<sequence>MAAPGTFTDFVQRYQTVQAYEHTRDKLLQDLLLYCQGVEENLQQENQKLKIRLHEAELDLNAATKSRRDLQHSLQEAEAHIKWVTNQNDNLKNENPYILILIDGDGLIFQEHLIKQGLEGGKKAAYALRAAVAELCTQERTNSLEIICRVVANVSGLGKALCRDGSLDDPSLFKEFTLGFTQAKASFDFLDVGYGKERADSKIRGMEPPPPGASAYLIQETTRWHLRSHNCKHVLLGIGHDAGYAPFLDEVLEDETSKKCVSLIKSIPLVRELESLKMNVIEFDSIFRTTKLTDKSPIEKQIVQKPDVGTHQPSPTVILPTQAVLTPATSNASMSPPAASWAKVTKSATPPPQLTMPLPPKQNSTSARNKTPPQPSWSPGARGLDPSVTVGLQAMESIKRRAGNDKLCNNHFLRGPCTRIDSCPFVHYYKPTQEELRALAMLSRQNPCTRGQECDVDDCIYGHHCPNVSNLVCTRQYCRFKVDSHPPGTKFTNKNIHDN</sequence>
<protein>
    <submittedName>
        <fullName evidence="1">Uncharacterized protein</fullName>
    </submittedName>
</protein>
<evidence type="ECO:0000313" key="2">
    <source>
        <dbReference type="Proteomes" id="UP001148629"/>
    </source>
</evidence>
<comment type="caution">
    <text evidence="1">The sequence shown here is derived from an EMBL/GenBank/DDBJ whole genome shotgun (WGS) entry which is preliminary data.</text>
</comment>
<gene>
    <name evidence="1" type="ORF">NM208_g15840</name>
</gene>